<feature type="domain" description="Rhodanese" evidence="1">
    <location>
        <begin position="431"/>
        <end position="569"/>
    </location>
</feature>
<dbReference type="Pfam" id="PF00581">
    <property type="entry name" value="Rhodanese"/>
    <property type="match status" value="1"/>
</dbReference>
<dbReference type="InterPro" id="IPR036052">
    <property type="entry name" value="TrpB-like_PALP_sf"/>
</dbReference>
<dbReference type="SUPFAM" id="SSF53686">
    <property type="entry name" value="Tryptophan synthase beta subunit-like PLP-dependent enzymes"/>
    <property type="match status" value="1"/>
</dbReference>
<dbReference type="STRING" id="41688.A0A2N3NA92"/>
<sequence>MATNPLNVFKGPDALAQYFDPDQHPPLPLVELPSALNPLHADGVRIYAKMLTALPAHNVKSLPALRMLRHEQNARQNTIVEASSGSTVISLGIIARALWGHDDVHAYVTNKKHPDSLKLLKFFGLKTALYGGLAQQEPSDPKGIMNRLREKAKSDPGVSYLGQYDNDHNWKSHEQWTGAQIWKQLPEINVLCTTVGTGGTSVYLKKQKPGLKTIGVCNVFGDPTPGPRHFPGFHTSPFPWRDAIDVFETVASADAFRMSMQLSRYGIIAGPSSGEALCGLLAHLHMMKAQGNIKDLADPITGEINCVFICADLPYQYMDLYFKKLSPAEFPPTFNENLLSCDQNAYDERWFLSPGQAVDMLGYTQNDLCHDMSTCQCASSSVIADSPTPLIAEPTSGNSSPSTIGEFNWSSAHSSSTESSLAESPFRFIKSRALPTIIDLRPVEAFAASHIRNSCSIPLPETQLDFYSDALAVERRWWELKNAIEGCMWPHNSTSNHIQDSVESPEIITDPTPAHNNYSKPSLTPVIILCSDGDSGRMATSILRARGEEAYCVEGGYTALSAYLTTPGNMRDGVAQVSGAC</sequence>
<dbReference type="SUPFAM" id="SSF52821">
    <property type="entry name" value="Rhodanese/Cell cycle control phosphatase"/>
    <property type="match status" value="1"/>
</dbReference>
<dbReference type="PANTHER" id="PTHR10314">
    <property type="entry name" value="CYSTATHIONINE BETA-SYNTHASE"/>
    <property type="match status" value="1"/>
</dbReference>
<reference evidence="2 3" key="1">
    <citation type="journal article" date="2017" name="G3 (Bethesda)">
        <title>First Draft Genome Sequence of the Pathogenic Fungus Lomentospora prolificans (Formerly Scedosporium prolificans).</title>
        <authorList>
            <person name="Luo R."/>
            <person name="Zimin A."/>
            <person name="Workman R."/>
            <person name="Fan Y."/>
            <person name="Pertea G."/>
            <person name="Grossman N."/>
            <person name="Wear M.P."/>
            <person name="Jia B."/>
            <person name="Miller H."/>
            <person name="Casadevall A."/>
            <person name="Timp W."/>
            <person name="Zhang S.X."/>
            <person name="Salzberg S.L."/>
        </authorList>
    </citation>
    <scope>NUCLEOTIDE SEQUENCE [LARGE SCALE GENOMIC DNA]</scope>
    <source>
        <strain evidence="2 3">JHH-5317</strain>
    </source>
</reference>
<protein>
    <recommendedName>
        <fullName evidence="1">Rhodanese domain-containing protein</fullName>
    </recommendedName>
</protein>
<dbReference type="Gene3D" id="3.40.250.10">
    <property type="entry name" value="Rhodanese-like domain"/>
    <property type="match status" value="1"/>
</dbReference>
<evidence type="ECO:0000313" key="3">
    <source>
        <dbReference type="Proteomes" id="UP000233524"/>
    </source>
</evidence>
<dbReference type="Gene3D" id="3.40.50.1100">
    <property type="match status" value="2"/>
</dbReference>
<dbReference type="InterPro" id="IPR001763">
    <property type="entry name" value="Rhodanese-like_dom"/>
</dbReference>
<dbReference type="Proteomes" id="UP000233524">
    <property type="component" value="Unassembled WGS sequence"/>
</dbReference>
<dbReference type="InterPro" id="IPR036873">
    <property type="entry name" value="Rhodanese-like_dom_sf"/>
</dbReference>
<dbReference type="VEuPathDB" id="FungiDB:jhhlp_003931"/>
<dbReference type="SMART" id="SM00450">
    <property type="entry name" value="RHOD"/>
    <property type="match status" value="1"/>
</dbReference>
<evidence type="ECO:0000313" key="2">
    <source>
        <dbReference type="EMBL" id="PKS09317.1"/>
    </source>
</evidence>
<comment type="caution">
    <text evidence="2">The sequence shown here is derived from an EMBL/GenBank/DDBJ whole genome shotgun (WGS) entry which is preliminary data.</text>
</comment>
<dbReference type="OrthoDB" id="10259545at2759"/>
<dbReference type="PROSITE" id="PS50206">
    <property type="entry name" value="RHODANESE_3"/>
    <property type="match status" value="1"/>
</dbReference>
<evidence type="ECO:0000259" key="1">
    <source>
        <dbReference type="PROSITE" id="PS50206"/>
    </source>
</evidence>
<name>A0A2N3NA92_9PEZI</name>
<dbReference type="InterPro" id="IPR050214">
    <property type="entry name" value="Cys_Synth/Cystath_Beta-Synth"/>
</dbReference>
<dbReference type="EMBL" id="NLAX01000010">
    <property type="protein sequence ID" value="PKS09317.1"/>
    <property type="molecule type" value="Genomic_DNA"/>
</dbReference>
<dbReference type="CDD" id="cd00158">
    <property type="entry name" value="RHOD"/>
    <property type="match status" value="1"/>
</dbReference>
<accession>A0A2N3NA92</accession>
<dbReference type="InParanoid" id="A0A2N3NA92"/>
<organism evidence="2 3">
    <name type="scientific">Lomentospora prolificans</name>
    <dbReference type="NCBI Taxonomy" id="41688"/>
    <lineage>
        <taxon>Eukaryota</taxon>
        <taxon>Fungi</taxon>
        <taxon>Dikarya</taxon>
        <taxon>Ascomycota</taxon>
        <taxon>Pezizomycotina</taxon>
        <taxon>Sordariomycetes</taxon>
        <taxon>Hypocreomycetidae</taxon>
        <taxon>Microascales</taxon>
        <taxon>Microascaceae</taxon>
        <taxon>Lomentospora</taxon>
    </lineage>
</organism>
<dbReference type="Pfam" id="PF00291">
    <property type="entry name" value="PALP"/>
    <property type="match status" value="1"/>
</dbReference>
<gene>
    <name evidence="2" type="ORF">jhhlp_003931</name>
</gene>
<keyword evidence="3" id="KW-1185">Reference proteome</keyword>
<dbReference type="InterPro" id="IPR001926">
    <property type="entry name" value="TrpB-like_PALP"/>
</dbReference>
<proteinExistence type="predicted"/>
<dbReference type="AlphaFoldDB" id="A0A2N3NA92"/>